<protein>
    <submittedName>
        <fullName evidence="2">Tandem five-TM protein</fullName>
    </submittedName>
</protein>
<comment type="caution">
    <text evidence="2">The sequence shown here is derived from an EMBL/GenBank/DDBJ whole genome shotgun (WGS) entry which is preliminary data.</text>
</comment>
<dbReference type="InterPro" id="IPR005915">
    <property type="entry name" value="Tandem_5TM"/>
</dbReference>
<keyword evidence="1" id="KW-0812">Transmembrane</keyword>
<reference evidence="2 3" key="1">
    <citation type="submission" date="2018-06" db="EMBL/GenBank/DDBJ databases">
        <authorList>
            <consortium name="Pathogen Informatics"/>
            <person name="Doyle S."/>
        </authorList>
    </citation>
    <scope>NUCLEOTIDE SEQUENCE [LARGE SCALE GENOMIC DNA]</scope>
    <source>
        <strain evidence="2 3">NCTC7972</strain>
    </source>
</reference>
<feature type="transmembrane region" description="Helical" evidence="1">
    <location>
        <begin position="26"/>
        <end position="47"/>
    </location>
</feature>
<dbReference type="EMBL" id="UHAI01000002">
    <property type="protein sequence ID" value="SUK17816.1"/>
    <property type="molecule type" value="Genomic_DNA"/>
</dbReference>
<dbReference type="NCBIfam" id="TIGR01218">
    <property type="entry name" value="Gpos_tandem_5TM"/>
    <property type="match status" value="1"/>
</dbReference>
<keyword evidence="1" id="KW-0472">Membrane</keyword>
<feature type="transmembrane region" description="Helical" evidence="1">
    <location>
        <begin position="149"/>
        <end position="171"/>
    </location>
</feature>
<sequence>MKILLCESIIINKNPKYRIIKYNDGYLMVDLVSSWIVFFLPMINWFIPKNYVKISKEEFDVLNIVKPVRNNAFWPVTGALVLLVTLSKKYIYLLNTHLDKKTVIIICFVIFLCVITCFLYLNQKLKLHIWDKNKSENEKIILIPTLKNIFMSLFAYIFFGSFSILSLNILLTMDSQNIIGFLGWIVTTSCFFFVNRSSIIGGNVRVILKKY</sequence>
<feature type="transmembrane region" description="Helical" evidence="1">
    <location>
        <begin position="103"/>
        <end position="121"/>
    </location>
</feature>
<dbReference type="Pfam" id="PF04276">
    <property type="entry name" value="DUF443"/>
    <property type="match status" value="1"/>
</dbReference>
<feature type="transmembrane region" description="Helical" evidence="1">
    <location>
        <begin position="178"/>
        <end position="194"/>
    </location>
</feature>
<gene>
    <name evidence="2" type="ORF">NCTC7972_01333</name>
</gene>
<organism evidence="2 3">
    <name type="scientific">Staphylococcus aureus</name>
    <dbReference type="NCBI Taxonomy" id="1280"/>
    <lineage>
        <taxon>Bacteria</taxon>
        <taxon>Bacillati</taxon>
        <taxon>Bacillota</taxon>
        <taxon>Bacilli</taxon>
        <taxon>Bacillales</taxon>
        <taxon>Staphylococcaceae</taxon>
        <taxon>Staphylococcus</taxon>
    </lineage>
</organism>
<feature type="transmembrane region" description="Helical" evidence="1">
    <location>
        <begin position="72"/>
        <end position="91"/>
    </location>
</feature>
<proteinExistence type="predicted"/>
<accession>A0A8G2HYE4</accession>
<name>A0A8G2HYE4_STAAU</name>
<evidence type="ECO:0000313" key="3">
    <source>
        <dbReference type="Proteomes" id="UP000254224"/>
    </source>
</evidence>
<evidence type="ECO:0000313" key="2">
    <source>
        <dbReference type="EMBL" id="SUK17816.1"/>
    </source>
</evidence>
<evidence type="ECO:0000256" key="1">
    <source>
        <dbReference type="SAM" id="Phobius"/>
    </source>
</evidence>
<dbReference type="AlphaFoldDB" id="A0A8G2HYE4"/>
<keyword evidence="1" id="KW-1133">Transmembrane helix</keyword>
<dbReference type="Proteomes" id="UP000254224">
    <property type="component" value="Unassembled WGS sequence"/>
</dbReference>